<name>A0A6H9YLT3_9ACTN</name>
<accession>A0A6H9YLT3</accession>
<dbReference type="AlphaFoldDB" id="A0A6H9YLT3"/>
<organism evidence="2 3">
    <name type="scientific">Actinomadura rudentiformis</name>
    <dbReference type="NCBI Taxonomy" id="359158"/>
    <lineage>
        <taxon>Bacteria</taxon>
        <taxon>Bacillati</taxon>
        <taxon>Actinomycetota</taxon>
        <taxon>Actinomycetes</taxon>
        <taxon>Streptosporangiales</taxon>
        <taxon>Thermomonosporaceae</taxon>
        <taxon>Actinomadura</taxon>
    </lineage>
</organism>
<dbReference type="RefSeq" id="WP_151561059.1">
    <property type="nucleotide sequence ID" value="NZ_WBMT01000007.1"/>
</dbReference>
<dbReference type="OrthoDB" id="3431428at2"/>
<reference evidence="2 3" key="1">
    <citation type="submission" date="2019-09" db="EMBL/GenBank/DDBJ databases">
        <title>Actinomadura physcomitrii sp. nov., a novel actinomycete isolated from moss [Physcomitrium sphaericum (Ludw) Fuernr].</title>
        <authorList>
            <person name="Zhuang X."/>
            <person name="Liu C."/>
        </authorList>
    </citation>
    <scope>NUCLEOTIDE SEQUENCE [LARGE SCALE GENOMIC DNA]</scope>
    <source>
        <strain evidence="2 3">HMC1</strain>
    </source>
</reference>
<evidence type="ECO:0000313" key="3">
    <source>
        <dbReference type="Proteomes" id="UP000468735"/>
    </source>
</evidence>
<dbReference type="Pfam" id="PF19760">
    <property type="entry name" value="DUF6247"/>
    <property type="match status" value="1"/>
</dbReference>
<protein>
    <submittedName>
        <fullName evidence="2">Uncharacterized protein</fullName>
    </submittedName>
</protein>
<evidence type="ECO:0000313" key="2">
    <source>
        <dbReference type="EMBL" id="KAB2348330.1"/>
    </source>
</evidence>
<sequence>MTAQPHDYGSGNTPMPEKNLRAIRAALVVAQDREAFDTGLKAVLDEVRVSLDLAALNDFIHRWWITACDSTRDAEGRRRMHAQAGRALAGEPLPQGRPWREVLAERESGR</sequence>
<evidence type="ECO:0000256" key="1">
    <source>
        <dbReference type="SAM" id="MobiDB-lite"/>
    </source>
</evidence>
<dbReference type="EMBL" id="WBMT01000007">
    <property type="protein sequence ID" value="KAB2348330.1"/>
    <property type="molecule type" value="Genomic_DNA"/>
</dbReference>
<comment type="caution">
    <text evidence="2">The sequence shown here is derived from an EMBL/GenBank/DDBJ whole genome shotgun (WGS) entry which is preliminary data.</text>
</comment>
<dbReference type="InterPro" id="IPR046214">
    <property type="entry name" value="DUF6247"/>
</dbReference>
<feature type="compositionally biased region" description="Basic and acidic residues" evidence="1">
    <location>
        <begin position="98"/>
        <end position="110"/>
    </location>
</feature>
<keyword evidence="3" id="KW-1185">Reference proteome</keyword>
<feature type="region of interest" description="Disordered" evidence="1">
    <location>
        <begin position="75"/>
        <end position="110"/>
    </location>
</feature>
<proteinExistence type="predicted"/>
<gene>
    <name evidence="2" type="ORF">F8566_16125</name>
</gene>
<dbReference type="Proteomes" id="UP000468735">
    <property type="component" value="Unassembled WGS sequence"/>
</dbReference>